<sequence length="945" mass="107415">MRVLHFLFLVLLPISTLQATPISPNDLFQSPTYYSFKLNPNASFFAAFRQQSGEQSLIISFTSDIELESKLSFSEGAKLHNYEWIDNDSLFIEYQDKSGQHYGVVNLDIEDQKIKLVFEHTKQYGYILDFQPLRNNQVLFVQGNDSDELIVYQVGVSAIINNSVASLGKPVEGLLDGALHYSFDSTNDMLFAASKDGDKVEHWYRPASDKAWRLLRVVNDDAYAFSVQAYLQDDTFLVLTNQHTDRIAAYLYDAKTQTLKTKLYEHPIYDLESAWVDPETLTLDSVSYWKHGKLTEDFFDPAIEDFNDEVRQTFDNKQVVYVSSNLNRDISIVKAFNADDPGTYYLFDSLYMTARLLTHAYPSLADKPLAPMEAFSFINDKGHTVEAFLTRPKFRDNGVLLVVPEGGPVGSQAVNEYDPDTQYLANRGYAVLRVNLRGSSGLGKDFQQQTLDSYKQVVLADVGQITAQISDKYGYQQACSMGMGFGAYAAVLLAMEQPEFYGCTIGKFGIYDLSLIFNANNFVSLEAVQKTLKTALGVSDSGLTQASPVYAADKLKVPALFFAGQKDNFAPIEHTHRFEYVLKKLNKDVTSLIYRNVAYGHGNWRGDMHLNAYVDDFIREKLGLEDIDDPAFDDIHQQEAMLIADVFSFNYLLEKNRIKAKEYYEQAASLGDARALFNIGSYYHRGILVNESLAKAIELYKQSSDAGYEEASYRLGVLLADKNSPHYDPKVSFDYFTLAQIQNFDLRADLYLARAHCLGEAIERNVSYCVSKLKLSSGGKVNKQVREVRHELLTEVLLEGKYSVDELEQFKQILRDNYNVHHFEFEVDEDDMGVFEFNQRSREHEHADTTTLIPNTEGTVFGMLVDYDANGSRFQNLAVINRWTRIDPDSTDEQIVYQNLVYGNDREPWKTLLEMPDDAHSGTQYRLDIYAVNGRLLLSKIFTVQ</sequence>
<dbReference type="PANTHER" id="PTHR42776:SF27">
    <property type="entry name" value="DIPEPTIDYL PEPTIDASE FAMILY MEMBER 6"/>
    <property type="match status" value="1"/>
</dbReference>
<dbReference type="Gene3D" id="1.25.40.10">
    <property type="entry name" value="Tetratricopeptide repeat domain"/>
    <property type="match status" value="1"/>
</dbReference>
<dbReference type="InterPro" id="IPR029058">
    <property type="entry name" value="AB_hydrolase_fold"/>
</dbReference>
<dbReference type="GO" id="GO:0006508">
    <property type="term" value="P:proteolysis"/>
    <property type="evidence" value="ECO:0007669"/>
    <property type="project" value="InterPro"/>
</dbReference>
<dbReference type="SMART" id="SM00671">
    <property type="entry name" value="SEL1"/>
    <property type="match status" value="2"/>
</dbReference>
<dbReference type="InterPro" id="IPR011990">
    <property type="entry name" value="TPR-like_helical_dom_sf"/>
</dbReference>
<feature type="signal peptide" evidence="2">
    <location>
        <begin position="1"/>
        <end position="19"/>
    </location>
</feature>
<dbReference type="STRING" id="1526571.AT746_19430"/>
<proteinExistence type="predicted"/>
<evidence type="ECO:0000313" key="5">
    <source>
        <dbReference type="Proteomes" id="UP000068447"/>
    </source>
</evidence>
<dbReference type="KEGG" id="lal:AT746_19430"/>
<dbReference type="Gene3D" id="3.40.50.1820">
    <property type="entry name" value="alpha/beta hydrolase"/>
    <property type="match status" value="1"/>
</dbReference>
<keyword evidence="5" id="KW-1185">Reference proteome</keyword>
<evidence type="ECO:0000259" key="3">
    <source>
        <dbReference type="Pfam" id="PF00326"/>
    </source>
</evidence>
<evidence type="ECO:0000256" key="2">
    <source>
        <dbReference type="SAM" id="SignalP"/>
    </source>
</evidence>
<evidence type="ECO:0000256" key="1">
    <source>
        <dbReference type="ARBA" id="ARBA00022801"/>
    </source>
</evidence>
<dbReference type="RefSeq" id="WP_062483765.1">
    <property type="nucleotide sequence ID" value="NZ_CP013650.1"/>
</dbReference>
<dbReference type="Pfam" id="PF00326">
    <property type="entry name" value="Peptidase_S9"/>
    <property type="match status" value="1"/>
</dbReference>
<dbReference type="InterPro" id="IPR001375">
    <property type="entry name" value="Peptidase_S9_cat"/>
</dbReference>
<feature type="domain" description="Peptidase S9 prolyl oligopeptidase catalytic" evidence="3">
    <location>
        <begin position="417"/>
        <end position="623"/>
    </location>
</feature>
<dbReference type="SUPFAM" id="SSF81901">
    <property type="entry name" value="HCP-like"/>
    <property type="match status" value="1"/>
</dbReference>
<evidence type="ECO:0000313" key="4">
    <source>
        <dbReference type="EMBL" id="ALT00220.1"/>
    </source>
</evidence>
<organism evidence="4 5">
    <name type="scientific">Lacimicrobium alkaliphilum</name>
    <dbReference type="NCBI Taxonomy" id="1526571"/>
    <lineage>
        <taxon>Bacteria</taxon>
        <taxon>Pseudomonadati</taxon>
        <taxon>Pseudomonadota</taxon>
        <taxon>Gammaproteobacteria</taxon>
        <taxon>Alteromonadales</taxon>
        <taxon>Alteromonadaceae</taxon>
        <taxon>Lacimicrobium</taxon>
    </lineage>
</organism>
<feature type="chain" id="PRO_5006831966" description="Peptidase S9 prolyl oligopeptidase catalytic domain-containing protein" evidence="2">
    <location>
        <begin position="20"/>
        <end position="945"/>
    </location>
</feature>
<name>A0A0U2QQX6_9ALTE</name>
<dbReference type="PANTHER" id="PTHR42776">
    <property type="entry name" value="SERINE PEPTIDASE S9 FAMILY MEMBER"/>
    <property type="match status" value="1"/>
</dbReference>
<dbReference type="GO" id="GO:0004252">
    <property type="term" value="F:serine-type endopeptidase activity"/>
    <property type="evidence" value="ECO:0007669"/>
    <property type="project" value="TreeGrafter"/>
</dbReference>
<keyword evidence="1" id="KW-0378">Hydrolase</keyword>
<dbReference type="InterPro" id="IPR006597">
    <property type="entry name" value="Sel1-like"/>
</dbReference>
<dbReference type="SUPFAM" id="SSF82171">
    <property type="entry name" value="DPP6 N-terminal domain-like"/>
    <property type="match status" value="1"/>
</dbReference>
<dbReference type="EMBL" id="CP013650">
    <property type="protein sequence ID" value="ALT00220.1"/>
    <property type="molecule type" value="Genomic_DNA"/>
</dbReference>
<dbReference type="SUPFAM" id="SSF53474">
    <property type="entry name" value="alpha/beta-Hydrolases"/>
    <property type="match status" value="1"/>
</dbReference>
<protein>
    <recommendedName>
        <fullName evidence="3">Peptidase S9 prolyl oligopeptidase catalytic domain-containing protein</fullName>
    </recommendedName>
</protein>
<gene>
    <name evidence="4" type="ORF">AT746_19430</name>
</gene>
<accession>A0A0U2QQX6</accession>
<dbReference type="AlphaFoldDB" id="A0A0U2QQX6"/>
<dbReference type="OrthoDB" id="4269629at2"/>
<dbReference type="Proteomes" id="UP000068447">
    <property type="component" value="Chromosome"/>
</dbReference>
<reference evidence="4 5" key="1">
    <citation type="submission" date="2015-12" db="EMBL/GenBank/DDBJ databases">
        <title>Complete genome of Lacimicrobium alkaliphilum KCTC 32984.</title>
        <authorList>
            <person name="Kim S.-G."/>
            <person name="Lee Y.-J."/>
        </authorList>
    </citation>
    <scope>NUCLEOTIDE SEQUENCE [LARGE SCALE GENOMIC DNA]</scope>
    <source>
        <strain evidence="4 5">YelD216</strain>
    </source>
</reference>
<keyword evidence="2" id="KW-0732">Signal</keyword>